<evidence type="ECO:0000313" key="1">
    <source>
        <dbReference type="EMBL" id="OEL37446.1"/>
    </source>
</evidence>
<proteinExistence type="predicted"/>
<organism evidence="1 2">
    <name type="scientific">Dichanthelium oligosanthes</name>
    <dbReference type="NCBI Taxonomy" id="888268"/>
    <lineage>
        <taxon>Eukaryota</taxon>
        <taxon>Viridiplantae</taxon>
        <taxon>Streptophyta</taxon>
        <taxon>Embryophyta</taxon>
        <taxon>Tracheophyta</taxon>
        <taxon>Spermatophyta</taxon>
        <taxon>Magnoliopsida</taxon>
        <taxon>Liliopsida</taxon>
        <taxon>Poales</taxon>
        <taxon>Poaceae</taxon>
        <taxon>PACMAD clade</taxon>
        <taxon>Panicoideae</taxon>
        <taxon>Panicodae</taxon>
        <taxon>Paniceae</taxon>
        <taxon>Dichantheliinae</taxon>
        <taxon>Dichanthelium</taxon>
    </lineage>
</organism>
<dbReference type="AlphaFoldDB" id="A0A1E5WJ65"/>
<gene>
    <name evidence="1" type="ORF">BAE44_0001535</name>
</gene>
<keyword evidence="2" id="KW-1185">Reference proteome</keyword>
<evidence type="ECO:0000313" key="2">
    <source>
        <dbReference type="Proteomes" id="UP000095767"/>
    </source>
</evidence>
<dbReference type="Proteomes" id="UP000095767">
    <property type="component" value="Unassembled WGS sequence"/>
</dbReference>
<reference evidence="1 2" key="1">
    <citation type="submission" date="2016-09" db="EMBL/GenBank/DDBJ databases">
        <title>The draft genome of Dichanthelium oligosanthes: A C3 panicoid grass species.</title>
        <authorList>
            <person name="Studer A.J."/>
            <person name="Schnable J.C."/>
            <person name="Brutnell T.P."/>
        </authorList>
    </citation>
    <scope>NUCLEOTIDE SEQUENCE [LARGE SCALE GENOMIC DNA]</scope>
    <source>
        <strain evidence="2">cv. Kellogg 1175</strain>
        <tissue evidence="1">Leaf</tissue>
    </source>
</reference>
<dbReference type="EMBL" id="LWDX02005505">
    <property type="protein sequence ID" value="OEL37446.1"/>
    <property type="molecule type" value="Genomic_DNA"/>
</dbReference>
<comment type="caution">
    <text evidence="1">The sequence shown here is derived from an EMBL/GenBank/DDBJ whole genome shotgun (WGS) entry which is preliminary data.</text>
</comment>
<sequence length="71" mass="7603">MKKSVVLYPGHGVGHLTLMIELDKVFLQHGAAVTVVLVHQVPRLLCGDRSHRGVQSVRHLPRPAAAASCSG</sequence>
<accession>A0A1E5WJ65</accession>
<name>A0A1E5WJ65_9POAL</name>
<protein>
    <submittedName>
        <fullName evidence="1">Uncharacterized protein</fullName>
    </submittedName>
</protein>